<protein>
    <submittedName>
        <fullName evidence="1">Uncharacterized protein</fullName>
    </submittedName>
</protein>
<sequence>MASAATTPAPDIDELLKHQTFQTLTPDQVASFLRHGFLRIPDAIPLETCDRWTRHVWPRLGMDPDDKSTWHTERSHMSKLNVEPARDLAPRAWAAICELCGGEDRIAMPGGGMWTDAFIVNLGKPHPAGAETPDAQEEARAPVPPRELTDWHVDGDFFVHFLDSPEQALLVIPCWGDVGEDGAGATWICDEGPRRIGKMLVVFDFHFSQYDHPEGLNPMLNPRHEARRPAFEYSIPNKFVQASSDSSFHEMSGNKGDVILMHPLMLHSASINVKRAHRIITNPPVSLRSPFRFNRSDPSTYSLVELKTMRDLVQGGGVDMAALRNWKITAPREMFRPERVGAQEKKRDEEIARLRARGIETEDPHFNQGPYLLISQQKEQQRKQQEAVAGTAMSA</sequence>
<gene>
    <name evidence="1" type="ORF">PG991_003360</name>
</gene>
<comment type="caution">
    <text evidence="1">The sequence shown here is derived from an EMBL/GenBank/DDBJ whole genome shotgun (WGS) entry which is preliminary data.</text>
</comment>
<evidence type="ECO:0000313" key="1">
    <source>
        <dbReference type="EMBL" id="KAK8033962.1"/>
    </source>
</evidence>
<dbReference type="Gene3D" id="2.60.120.620">
    <property type="entry name" value="q2cbj1_9rhob like domain"/>
    <property type="match status" value="1"/>
</dbReference>
<name>A0ABR1SI25_9PEZI</name>
<proteinExistence type="predicted"/>
<dbReference type="Proteomes" id="UP001396898">
    <property type="component" value="Unassembled WGS sequence"/>
</dbReference>
<dbReference type="SUPFAM" id="SSF51197">
    <property type="entry name" value="Clavaminate synthase-like"/>
    <property type="match status" value="1"/>
</dbReference>
<organism evidence="1 2">
    <name type="scientific">Apiospora marii</name>
    <dbReference type="NCBI Taxonomy" id="335849"/>
    <lineage>
        <taxon>Eukaryota</taxon>
        <taxon>Fungi</taxon>
        <taxon>Dikarya</taxon>
        <taxon>Ascomycota</taxon>
        <taxon>Pezizomycotina</taxon>
        <taxon>Sordariomycetes</taxon>
        <taxon>Xylariomycetidae</taxon>
        <taxon>Amphisphaeriales</taxon>
        <taxon>Apiosporaceae</taxon>
        <taxon>Apiospora</taxon>
    </lineage>
</organism>
<evidence type="ECO:0000313" key="2">
    <source>
        <dbReference type="Proteomes" id="UP001396898"/>
    </source>
</evidence>
<keyword evidence="2" id="KW-1185">Reference proteome</keyword>
<accession>A0ABR1SI25</accession>
<dbReference type="EMBL" id="JAQQWI010000006">
    <property type="protein sequence ID" value="KAK8033962.1"/>
    <property type="molecule type" value="Genomic_DNA"/>
</dbReference>
<reference evidence="1 2" key="1">
    <citation type="submission" date="2023-01" db="EMBL/GenBank/DDBJ databases">
        <title>Analysis of 21 Apiospora genomes using comparative genomics revels a genus with tremendous synthesis potential of carbohydrate active enzymes and secondary metabolites.</title>
        <authorList>
            <person name="Sorensen T."/>
        </authorList>
    </citation>
    <scope>NUCLEOTIDE SEQUENCE [LARGE SCALE GENOMIC DNA]</scope>
    <source>
        <strain evidence="1 2">CBS 20057</strain>
    </source>
</reference>